<evidence type="ECO:0000313" key="2">
    <source>
        <dbReference type="EMBL" id="KAF3841094.1"/>
    </source>
</evidence>
<evidence type="ECO:0000313" key="3">
    <source>
        <dbReference type="Proteomes" id="UP000518266"/>
    </source>
</evidence>
<keyword evidence="3" id="KW-1185">Reference proteome</keyword>
<sequence length="158" mass="17399">MAKTQSDELAEERKKVNKSTVAVETVNESDLVENRRAGPVRPGSLGLACGISSAPSPSHLSLLNTLHCIRGESCSLRCAMPVGSLVTHPDLGHLLTSNVRISCDLWWPCRLLLDINNGHRKMSCRCPDRRCMDRLATELSTRLPHECSDGSIKFPPRI</sequence>
<comment type="caution">
    <text evidence="2">The sequence shown here is derived from an EMBL/GenBank/DDBJ whole genome shotgun (WGS) entry which is preliminary data.</text>
</comment>
<name>A0A7J5XVE4_DISMA</name>
<protein>
    <submittedName>
        <fullName evidence="2">Uncharacterized protein</fullName>
    </submittedName>
</protein>
<feature type="region of interest" description="Disordered" evidence="1">
    <location>
        <begin position="1"/>
        <end position="21"/>
    </location>
</feature>
<dbReference type="EMBL" id="JAAKFY010000020">
    <property type="protein sequence ID" value="KAF3841094.1"/>
    <property type="molecule type" value="Genomic_DNA"/>
</dbReference>
<evidence type="ECO:0000256" key="1">
    <source>
        <dbReference type="SAM" id="MobiDB-lite"/>
    </source>
</evidence>
<proteinExistence type="predicted"/>
<gene>
    <name evidence="2" type="ORF">F7725_006956</name>
</gene>
<accession>A0A7J5XVE4</accession>
<dbReference type="AlphaFoldDB" id="A0A7J5XVE4"/>
<reference evidence="2 3" key="1">
    <citation type="submission" date="2020-03" db="EMBL/GenBank/DDBJ databases">
        <title>Dissostichus mawsoni Genome sequencing and assembly.</title>
        <authorList>
            <person name="Park H."/>
        </authorList>
    </citation>
    <scope>NUCLEOTIDE SEQUENCE [LARGE SCALE GENOMIC DNA]</scope>
    <source>
        <strain evidence="2">DM0001</strain>
        <tissue evidence="2">Muscle</tissue>
    </source>
</reference>
<dbReference type="Proteomes" id="UP000518266">
    <property type="component" value="Unassembled WGS sequence"/>
</dbReference>
<organism evidence="2 3">
    <name type="scientific">Dissostichus mawsoni</name>
    <name type="common">Antarctic cod</name>
    <dbReference type="NCBI Taxonomy" id="36200"/>
    <lineage>
        <taxon>Eukaryota</taxon>
        <taxon>Metazoa</taxon>
        <taxon>Chordata</taxon>
        <taxon>Craniata</taxon>
        <taxon>Vertebrata</taxon>
        <taxon>Euteleostomi</taxon>
        <taxon>Actinopterygii</taxon>
        <taxon>Neopterygii</taxon>
        <taxon>Teleostei</taxon>
        <taxon>Neoteleostei</taxon>
        <taxon>Acanthomorphata</taxon>
        <taxon>Eupercaria</taxon>
        <taxon>Perciformes</taxon>
        <taxon>Notothenioidei</taxon>
        <taxon>Nototheniidae</taxon>
        <taxon>Dissostichus</taxon>
    </lineage>
</organism>